<dbReference type="RefSeq" id="WP_341413964.1">
    <property type="nucleotide sequence ID" value="NZ_JBBPCC010000001.1"/>
</dbReference>
<evidence type="ECO:0000313" key="9">
    <source>
        <dbReference type="Proteomes" id="UP001469365"/>
    </source>
</evidence>
<dbReference type="SUPFAM" id="SSF158472">
    <property type="entry name" value="HAMP domain-like"/>
    <property type="match status" value="1"/>
</dbReference>
<evidence type="ECO:0000256" key="1">
    <source>
        <dbReference type="ARBA" id="ARBA00004651"/>
    </source>
</evidence>
<comment type="subcellular location">
    <subcellularLocation>
        <location evidence="1">Cell membrane</location>
        <topology evidence="1">Multi-pass membrane protein</topology>
    </subcellularLocation>
</comment>
<dbReference type="EMBL" id="JBBPCC010000001">
    <property type="protein sequence ID" value="MEK8126920.1"/>
    <property type="molecule type" value="Genomic_DNA"/>
</dbReference>
<dbReference type="Proteomes" id="UP001469365">
    <property type="component" value="Unassembled WGS sequence"/>
</dbReference>
<accession>A0ABU9DDI4</accession>
<keyword evidence="6" id="KW-0812">Transmembrane</keyword>
<dbReference type="Pfam" id="PF06580">
    <property type="entry name" value="His_kinase"/>
    <property type="match status" value="1"/>
</dbReference>
<dbReference type="PROSITE" id="PS50885">
    <property type="entry name" value="HAMP"/>
    <property type="match status" value="1"/>
</dbReference>
<keyword evidence="2" id="KW-1003">Cell membrane</keyword>
<name>A0ABU9DDI4_9BACL</name>
<organism evidence="8 9">
    <name type="scientific">Paenibacillus filicis</name>
    <dbReference type="NCBI Taxonomy" id="669464"/>
    <lineage>
        <taxon>Bacteria</taxon>
        <taxon>Bacillati</taxon>
        <taxon>Bacillota</taxon>
        <taxon>Bacilli</taxon>
        <taxon>Bacillales</taxon>
        <taxon>Paenibacillaceae</taxon>
        <taxon>Paenibacillus</taxon>
    </lineage>
</organism>
<feature type="domain" description="HAMP" evidence="7">
    <location>
        <begin position="318"/>
        <end position="370"/>
    </location>
</feature>
<gene>
    <name evidence="8" type="ORF">WMW72_03255</name>
</gene>
<evidence type="ECO:0000259" key="7">
    <source>
        <dbReference type="PROSITE" id="PS50885"/>
    </source>
</evidence>
<dbReference type="PANTHER" id="PTHR34220">
    <property type="entry name" value="SENSOR HISTIDINE KINASE YPDA"/>
    <property type="match status" value="1"/>
</dbReference>
<keyword evidence="8" id="KW-0418">Kinase</keyword>
<dbReference type="SUPFAM" id="SSF55874">
    <property type="entry name" value="ATPase domain of HSP90 chaperone/DNA topoisomerase II/histidine kinase"/>
    <property type="match status" value="1"/>
</dbReference>
<dbReference type="SMART" id="SM00304">
    <property type="entry name" value="HAMP"/>
    <property type="match status" value="1"/>
</dbReference>
<evidence type="ECO:0000256" key="4">
    <source>
        <dbReference type="ARBA" id="ARBA00022679"/>
    </source>
</evidence>
<dbReference type="InterPro" id="IPR010559">
    <property type="entry name" value="Sig_transdc_His_kin_internal"/>
</dbReference>
<dbReference type="InterPro" id="IPR003660">
    <property type="entry name" value="HAMP_dom"/>
</dbReference>
<proteinExistence type="predicted"/>
<evidence type="ECO:0000256" key="5">
    <source>
        <dbReference type="ARBA" id="ARBA00023136"/>
    </source>
</evidence>
<dbReference type="CDD" id="cd06225">
    <property type="entry name" value="HAMP"/>
    <property type="match status" value="1"/>
</dbReference>
<evidence type="ECO:0000256" key="6">
    <source>
        <dbReference type="SAM" id="Phobius"/>
    </source>
</evidence>
<dbReference type="InterPro" id="IPR036890">
    <property type="entry name" value="HATPase_C_sf"/>
</dbReference>
<evidence type="ECO:0000256" key="2">
    <source>
        <dbReference type="ARBA" id="ARBA00022475"/>
    </source>
</evidence>
<dbReference type="Gene3D" id="6.10.340.10">
    <property type="match status" value="1"/>
</dbReference>
<keyword evidence="5 6" id="KW-0472">Membrane</keyword>
<evidence type="ECO:0000256" key="3">
    <source>
        <dbReference type="ARBA" id="ARBA00022553"/>
    </source>
</evidence>
<dbReference type="Pfam" id="PF00672">
    <property type="entry name" value="HAMP"/>
    <property type="match status" value="1"/>
</dbReference>
<keyword evidence="4" id="KW-0808">Transferase</keyword>
<keyword evidence="9" id="KW-1185">Reference proteome</keyword>
<sequence length="596" mass="67161">MIRNSIRNKLILFLLAATILPLCTSIVVTYLVTEQKVMRETIQTNSNLIYQGKTNLVNYLEGIKQASLLVYNDTSFFTVIEEGATTYNSRGEIVRGLQSIANTIKEIHQAYLYIKKTDKAYLYTKGSLNPRSEGESKYIPDIGKGDLRFEATHPSHTYGIQSVNVLPSSIVFTLHRSILNALTMEELGSISLDVNIGFINSISDQLYAQGEELYVLDGTGTVVYGSKPVLRGKKLDEPWVTELLARTDANGSYAWSDSAFKGIHIYERIQESYVNWTIVKRIPNELLYQHARQLTFANAMILLGFMVIVIVGTVYVSFRFTAPIKKLLGYIGKIQTGNMEVDIHVKSNDEFGILAHRFRIMMQTINQLITKEYKLEIANKTNQLKALQAQINPHFLYNALQSIGTLALQQEGPKVYTLLSSLARMMRYAMNTNETLVPLKREVDHVRSYLELQLQRFASELDVDYQVEDQAAVMLVPKMILQPLVENYFKHGFDTRVQAGRIAISARCDATGSLVLNVADNGRSVSEEQLDALRRKLKHPADGIGDGDSIGLQNVLARLKLYYEDGVQMILENRGPLGGFQVTLRIPGKRKEEDEP</sequence>
<feature type="transmembrane region" description="Helical" evidence="6">
    <location>
        <begin position="296"/>
        <end position="318"/>
    </location>
</feature>
<dbReference type="Gene3D" id="3.30.565.10">
    <property type="entry name" value="Histidine kinase-like ATPase, C-terminal domain"/>
    <property type="match status" value="1"/>
</dbReference>
<dbReference type="InterPro" id="IPR050640">
    <property type="entry name" value="Bact_2-comp_sensor_kinase"/>
</dbReference>
<protein>
    <submittedName>
        <fullName evidence="8">Histidine kinase</fullName>
    </submittedName>
</protein>
<keyword evidence="6" id="KW-1133">Transmembrane helix</keyword>
<comment type="caution">
    <text evidence="8">The sequence shown here is derived from an EMBL/GenBank/DDBJ whole genome shotgun (WGS) entry which is preliminary data.</text>
</comment>
<keyword evidence="3" id="KW-0597">Phosphoprotein</keyword>
<dbReference type="GO" id="GO:0016301">
    <property type="term" value="F:kinase activity"/>
    <property type="evidence" value="ECO:0007669"/>
    <property type="project" value="UniProtKB-KW"/>
</dbReference>
<reference evidence="8 9" key="1">
    <citation type="submission" date="2024-04" db="EMBL/GenBank/DDBJ databases">
        <title>draft genome sequnece of Paenibacillus filicis.</title>
        <authorList>
            <person name="Kim D.-U."/>
        </authorList>
    </citation>
    <scope>NUCLEOTIDE SEQUENCE [LARGE SCALE GENOMIC DNA]</scope>
    <source>
        <strain evidence="8 9">KACC14197</strain>
    </source>
</reference>
<dbReference type="PANTHER" id="PTHR34220:SF7">
    <property type="entry name" value="SENSOR HISTIDINE KINASE YPDA"/>
    <property type="match status" value="1"/>
</dbReference>
<evidence type="ECO:0000313" key="8">
    <source>
        <dbReference type="EMBL" id="MEK8126920.1"/>
    </source>
</evidence>